<comment type="caution">
    <text evidence="2">The sequence shown here is derived from an EMBL/GenBank/DDBJ whole genome shotgun (WGS) entry which is preliminary data.</text>
</comment>
<reference evidence="2" key="1">
    <citation type="submission" date="2024-02" db="EMBL/GenBank/DDBJ databases">
        <authorList>
            <consortium name="ELIXIR-Norway"/>
            <consortium name="Elixir Norway"/>
        </authorList>
    </citation>
    <scope>NUCLEOTIDE SEQUENCE</scope>
</reference>
<evidence type="ECO:0000256" key="1">
    <source>
        <dbReference type="SAM" id="MobiDB-lite"/>
    </source>
</evidence>
<proteinExistence type="predicted"/>
<feature type="compositionally biased region" description="Basic and acidic residues" evidence="1">
    <location>
        <begin position="53"/>
        <end position="70"/>
    </location>
</feature>
<feature type="region of interest" description="Disordered" evidence="1">
    <location>
        <begin position="1"/>
        <end position="70"/>
    </location>
</feature>
<evidence type="ECO:0000313" key="2">
    <source>
        <dbReference type="EMBL" id="CAK9253950.1"/>
    </source>
</evidence>
<organism evidence="2 3">
    <name type="scientific">Sphagnum jensenii</name>
    <dbReference type="NCBI Taxonomy" id="128206"/>
    <lineage>
        <taxon>Eukaryota</taxon>
        <taxon>Viridiplantae</taxon>
        <taxon>Streptophyta</taxon>
        <taxon>Embryophyta</taxon>
        <taxon>Bryophyta</taxon>
        <taxon>Sphagnophytina</taxon>
        <taxon>Sphagnopsida</taxon>
        <taxon>Sphagnales</taxon>
        <taxon>Sphagnaceae</taxon>
        <taxon>Sphagnum</taxon>
    </lineage>
</organism>
<protein>
    <submittedName>
        <fullName evidence="2">Uncharacterized protein</fullName>
    </submittedName>
</protein>
<dbReference type="Proteomes" id="UP001497444">
    <property type="component" value="Unassembled WGS sequence"/>
</dbReference>
<evidence type="ECO:0000313" key="3">
    <source>
        <dbReference type="Proteomes" id="UP001497444"/>
    </source>
</evidence>
<dbReference type="EMBL" id="CAXAQS010000953">
    <property type="protein sequence ID" value="CAK9253950.1"/>
    <property type="molecule type" value="Genomic_DNA"/>
</dbReference>
<gene>
    <name evidence="2" type="ORF">CSSPJE1EN1_LOCUS29328</name>
</gene>
<name>A0ABP0VLI6_9BRYO</name>
<accession>A0ABP0VLI6</accession>
<feature type="compositionally biased region" description="Basic residues" evidence="1">
    <location>
        <begin position="22"/>
        <end position="39"/>
    </location>
</feature>
<sequence>MLEEPNRHRRSTAAAAEQKPDAKRRRRKRAIEKRKRRTKTDRDGRRWPNTGQIRDREGRISTKTDRDGRRRMDYGVAIGYRCEPLPTY</sequence>
<keyword evidence="3" id="KW-1185">Reference proteome</keyword>